<dbReference type="SMART" id="SM01130">
    <property type="entry name" value="DHDPS"/>
    <property type="match status" value="1"/>
</dbReference>
<accession>A0ABS7J833</accession>
<dbReference type="GO" id="GO:0008840">
    <property type="term" value="F:4-hydroxy-tetrahydrodipicolinate synthase activity"/>
    <property type="evidence" value="ECO:0007669"/>
    <property type="project" value="UniProtKB-EC"/>
</dbReference>
<feature type="binding site" evidence="12">
    <location>
        <position position="45"/>
    </location>
    <ligand>
        <name>pyruvate</name>
        <dbReference type="ChEBI" id="CHEBI:15361"/>
    </ligand>
</feature>
<reference evidence="14 15" key="1">
    <citation type="submission" date="2021-08" db="EMBL/GenBank/DDBJ databases">
        <title>Comparative Genomics Analysis of the Genus Qipengyuania Reveals Extensive Genetic Diversity and Metabolic Versatility, Including the Description of Fifteen Novel Species.</title>
        <authorList>
            <person name="Liu Y."/>
        </authorList>
    </citation>
    <scope>NUCLEOTIDE SEQUENCE [LARGE SCALE GENOMIC DNA]</scope>
    <source>
        <strain evidence="14 15">6D47A</strain>
    </source>
</reference>
<evidence type="ECO:0000256" key="10">
    <source>
        <dbReference type="ARBA" id="ARBA00023270"/>
    </source>
</evidence>
<keyword evidence="15" id="KW-1185">Reference proteome</keyword>
<comment type="pathway">
    <text evidence="2 12">Amino-acid biosynthesis; L-lysine biosynthesis via DAP pathway; (S)-tetrahydrodipicolinate from L-aspartate: step 3/4.</text>
</comment>
<dbReference type="EC" id="4.3.3.7" evidence="4 12"/>
<dbReference type="CDD" id="cd00950">
    <property type="entry name" value="DHDPS"/>
    <property type="match status" value="1"/>
</dbReference>
<dbReference type="RefSeq" id="WP_221557625.1">
    <property type="nucleotide sequence ID" value="NZ_JAIGNO010000003.1"/>
</dbReference>
<evidence type="ECO:0000256" key="8">
    <source>
        <dbReference type="ARBA" id="ARBA00023154"/>
    </source>
</evidence>
<dbReference type="Gene3D" id="3.20.20.70">
    <property type="entry name" value="Aldolase class I"/>
    <property type="match status" value="1"/>
</dbReference>
<feature type="site" description="Part of a proton relay during catalysis" evidence="12">
    <location>
        <position position="107"/>
    </location>
</feature>
<comment type="function">
    <text evidence="1 12">Catalyzes the condensation of (S)-aspartate-beta-semialdehyde [(S)-ASA] and pyruvate to 4-hydroxy-tetrahydrodipicolinate (HTPA).</text>
</comment>
<dbReference type="PROSITE" id="PS00665">
    <property type="entry name" value="DHDPS_1"/>
    <property type="match status" value="1"/>
</dbReference>
<keyword evidence="8 12" id="KW-0457">Lysine biosynthesis</keyword>
<comment type="subcellular location">
    <subcellularLocation>
        <location evidence="12">Cytoplasm</location>
    </subcellularLocation>
</comment>
<dbReference type="PANTHER" id="PTHR12128:SF66">
    <property type="entry name" value="4-HYDROXY-2-OXOGLUTARATE ALDOLASE, MITOCHONDRIAL"/>
    <property type="match status" value="1"/>
</dbReference>
<keyword evidence="9 12" id="KW-0456">Lyase</keyword>
<dbReference type="HAMAP" id="MF_00418">
    <property type="entry name" value="DapA"/>
    <property type="match status" value="1"/>
</dbReference>
<comment type="caution">
    <text evidence="14">The sequence shown here is derived from an EMBL/GenBank/DDBJ whole genome shotgun (WGS) entry which is preliminary data.</text>
</comment>
<dbReference type="PANTHER" id="PTHR12128">
    <property type="entry name" value="DIHYDRODIPICOLINATE SYNTHASE"/>
    <property type="match status" value="1"/>
</dbReference>
<feature type="active site" description="Schiff-base intermediate with substrate" evidence="12">
    <location>
        <position position="163"/>
    </location>
</feature>
<feature type="binding site" evidence="12">
    <location>
        <position position="205"/>
    </location>
    <ligand>
        <name>pyruvate</name>
        <dbReference type="ChEBI" id="CHEBI:15361"/>
    </ligand>
</feature>
<evidence type="ECO:0000313" key="14">
    <source>
        <dbReference type="EMBL" id="MBX7482130.1"/>
    </source>
</evidence>
<gene>
    <name evidence="12 14" type="primary">dapA</name>
    <name evidence="14" type="ORF">K3174_06275</name>
</gene>
<sequence length="294" mass="31045">MFKGSIPALITPFDIDGRFNATAYAAHIDRLIDAGSSALVACGTTGEAATLSFEEHFEVVAACVKAARARVPVIAGTGSNDTRIAVRNLEAAEKAGADAALIVAPYYNRPNSDGLLQHFSLLAEASELPILLYNVPGRTVADLTPDLVIELARRYPEKIVGLKDSSGDLGRVELHRKEIGQEFALITGNDDQALKFARLGGCGCISVTANVAPHLCAEFQTAVASGDWDKAEAIDKRLQPLHAAMFSDASPGPAKFAIASLVPDFPHGLRLPMTWPGVQSRACVTAALQTAGLQ</sequence>
<evidence type="ECO:0000313" key="15">
    <source>
        <dbReference type="Proteomes" id="UP000755104"/>
    </source>
</evidence>
<evidence type="ECO:0000256" key="13">
    <source>
        <dbReference type="PIRNR" id="PIRNR001365"/>
    </source>
</evidence>
<dbReference type="PIRSF" id="PIRSF001365">
    <property type="entry name" value="DHDPS"/>
    <property type="match status" value="1"/>
</dbReference>
<evidence type="ECO:0000256" key="6">
    <source>
        <dbReference type="ARBA" id="ARBA00022605"/>
    </source>
</evidence>
<feature type="active site" description="Proton donor/acceptor" evidence="12">
    <location>
        <position position="133"/>
    </location>
</feature>
<dbReference type="Proteomes" id="UP000755104">
    <property type="component" value="Unassembled WGS sequence"/>
</dbReference>
<keyword evidence="7 12" id="KW-0220">Diaminopimelate biosynthesis</keyword>
<evidence type="ECO:0000256" key="5">
    <source>
        <dbReference type="ARBA" id="ARBA00022490"/>
    </source>
</evidence>
<comment type="subunit">
    <text evidence="12">Homotetramer; dimer of dimers.</text>
</comment>
<dbReference type="EMBL" id="JAIGNO010000003">
    <property type="protein sequence ID" value="MBX7482130.1"/>
    <property type="molecule type" value="Genomic_DNA"/>
</dbReference>
<keyword evidence="6 12" id="KW-0028">Amino-acid biosynthesis</keyword>
<dbReference type="Pfam" id="PF00701">
    <property type="entry name" value="DHDPS"/>
    <property type="match status" value="1"/>
</dbReference>
<dbReference type="InterPro" id="IPR002220">
    <property type="entry name" value="DapA-like"/>
</dbReference>
<keyword evidence="10 12" id="KW-0704">Schiff base</keyword>
<evidence type="ECO:0000256" key="3">
    <source>
        <dbReference type="ARBA" id="ARBA00007592"/>
    </source>
</evidence>
<name>A0ABS7J833_9SPHN</name>
<comment type="caution">
    <text evidence="12">Was originally thought to be a dihydrodipicolinate synthase (DHDPS), catalyzing the condensation of (S)-aspartate-beta-semialdehyde [(S)-ASA] and pyruvate to dihydrodipicolinate (DHDP). However, it was shown in E.coli that the product of the enzymatic reaction is not dihydrodipicolinate but in fact (4S)-4-hydroxy-2,3,4,5-tetrahydro-(2S)-dipicolinic acid (HTPA), and that the consecutive dehydration reaction leading to DHDP is not spontaneous but catalyzed by DapB.</text>
</comment>
<evidence type="ECO:0000256" key="9">
    <source>
        <dbReference type="ARBA" id="ARBA00023239"/>
    </source>
</evidence>
<dbReference type="SUPFAM" id="SSF51569">
    <property type="entry name" value="Aldolase"/>
    <property type="match status" value="1"/>
</dbReference>
<comment type="catalytic activity">
    <reaction evidence="11 12">
        <text>L-aspartate 4-semialdehyde + pyruvate = (2S,4S)-4-hydroxy-2,3,4,5-tetrahydrodipicolinate + H2O + H(+)</text>
        <dbReference type="Rhea" id="RHEA:34171"/>
        <dbReference type="ChEBI" id="CHEBI:15361"/>
        <dbReference type="ChEBI" id="CHEBI:15377"/>
        <dbReference type="ChEBI" id="CHEBI:15378"/>
        <dbReference type="ChEBI" id="CHEBI:67139"/>
        <dbReference type="ChEBI" id="CHEBI:537519"/>
        <dbReference type="EC" id="4.3.3.7"/>
    </reaction>
</comment>
<evidence type="ECO:0000256" key="7">
    <source>
        <dbReference type="ARBA" id="ARBA00022915"/>
    </source>
</evidence>
<evidence type="ECO:0000256" key="11">
    <source>
        <dbReference type="ARBA" id="ARBA00047836"/>
    </source>
</evidence>
<dbReference type="PRINTS" id="PR00146">
    <property type="entry name" value="DHPICSNTHASE"/>
</dbReference>
<dbReference type="InterPro" id="IPR020624">
    <property type="entry name" value="Schiff_base-form_aldolases_CS"/>
</dbReference>
<dbReference type="NCBIfam" id="TIGR00674">
    <property type="entry name" value="dapA"/>
    <property type="match status" value="1"/>
</dbReference>
<keyword evidence="5 12" id="KW-0963">Cytoplasm</keyword>
<feature type="site" description="Part of a proton relay during catalysis" evidence="12">
    <location>
        <position position="44"/>
    </location>
</feature>
<evidence type="ECO:0000256" key="12">
    <source>
        <dbReference type="HAMAP-Rule" id="MF_00418"/>
    </source>
</evidence>
<protein>
    <recommendedName>
        <fullName evidence="4 12">4-hydroxy-tetrahydrodipicolinate synthase</fullName>
        <shortName evidence="12">HTPA synthase</shortName>
        <ecNumber evidence="4 12">4.3.3.7</ecNumber>
    </recommendedName>
</protein>
<proteinExistence type="inferred from homology"/>
<comment type="similarity">
    <text evidence="3 12 13">Belongs to the DapA family.</text>
</comment>
<dbReference type="InterPro" id="IPR005263">
    <property type="entry name" value="DapA"/>
</dbReference>
<organism evidence="14 15">
    <name type="scientific">Qipengyuania qiaonensis</name>
    <dbReference type="NCBI Taxonomy" id="2867240"/>
    <lineage>
        <taxon>Bacteria</taxon>
        <taxon>Pseudomonadati</taxon>
        <taxon>Pseudomonadota</taxon>
        <taxon>Alphaproteobacteria</taxon>
        <taxon>Sphingomonadales</taxon>
        <taxon>Erythrobacteraceae</taxon>
        <taxon>Qipengyuania</taxon>
    </lineage>
</organism>
<evidence type="ECO:0000256" key="4">
    <source>
        <dbReference type="ARBA" id="ARBA00012086"/>
    </source>
</evidence>
<evidence type="ECO:0000256" key="2">
    <source>
        <dbReference type="ARBA" id="ARBA00005120"/>
    </source>
</evidence>
<evidence type="ECO:0000256" key="1">
    <source>
        <dbReference type="ARBA" id="ARBA00003294"/>
    </source>
</evidence>
<dbReference type="InterPro" id="IPR013785">
    <property type="entry name" value="Aldolase_TIM"/>
</dbReference>